<dbReference type="PANTHER" id="PTHR12905">
    <property type="entry name" value="METALLOPHOSPHOESTERASE"/>
    <property type="match status" value="1"/>
</dbReference>
<name>A0ABY6UJQ0_BIOOC</name>
<dbReference type="InterPro" id="IPR051693">
    <property type="entry name" value="UPF0046_metallophosphoest"/>
</dbReference>
<dbReference type="Gene3D" id="3.60.21.10">
    <property type="match status" value="1"/>
</dbReference>
<dbReference type="PANTHER" id="PTHR12905:SF0">
    <property type="entry name" value="CALCINEURIN-LIKE PHOSPHOESTERASE DOMAIN-CONTAINING PROTEIN"/>
    <property type="match status" value="1"/>
</dbReference>
<feature type="domain" description="Calcineurin-like phosphoesterase" evidence="1">
    <location>
        <begin position="9"/>
        <end position="209"/>
    </location>
</feature>
<protein>
    <recommendedName>
        <fullName evidence="1">Calcineurin-like phosphoesterase domain-containing protein</fullName>
    </recommendedName>
</protein>
<keyword evidence="3" id="KW-1185">Reference proteome</keyword>
<dbReference type="Proteomes" id="UP000766486">
    <property type="component" value="Unassembled WGS sequence"/>
</dbReference>
<proteinExistence type="predicted"/>
<dbReference type="EMBL" id="CABFNS010000825">
    <property type="protein sequence ID" value="VUC30834.1"/>
    <property type="molecule type" value="Genomic_DNA"/>
</dbReference>
<dbReference type="InterPro" id="IPR029052">
    <property type="entry name" value="Metallo-depent_PP-like"/>
</dbReference>
<dbReference type="SUPFAM" id="SSF56300">
    <property type="entry name" value="Metallo-dependent phosphatases"/>
    <property type="match status" value="1"/>
</dbReference>
<organism evidence="2 3">
    <name type="scientific">Bionectria ochroleuca</name>
    <name type="common">Gliocladium roseum</name>
    <dbReference type="NCBI Taxonomy" id="29856"/>
    <lineage>
        <taxon>Eukaryota</taxon>
        <taxon>Fungi</taxon>
        <taxon>Dikarya</taxon>
        <taxon>Ascomycota</taxon>
        <taxon>Pezizomycotina</taxon>
        <taxon>Sordariomycetes</taxon>
        <taxon>Hypocreomycetidae</taxon>
        <taxon>Hypocreales</taxon>
        <taxon>Bionectriaceae</taxon>
        <taxon>Clonostachys</taxon>
    </lineage>
</organism>
<sequence>MDDSNIKTRFLIISDTHGEGLPTNFRPDFYADVLIHCGDLTDESQLREFESTLKWISNIKASLKLVIPGNHDFTLDRSAYTSLLEDKNLEARLVEQTYGEYGKVADMFATYPEIRLLDEGTHEFHLSNGARLLLYSSPYTPSEGNMGFRYPPGVGYTWDIGEADVVVTHGPPEGVLDRTLSRERAGCPRLFAAVARQRPKLHCFGHIHEGWGAKLVHWRERVSEHPSHFTDIDNENSESIESLQSLALRKSDDEDTADAKKKRLEKMLSQGLCDTTRCSRDVAGIQKGSDTLFVNASIQPAAGKPLQFPWLVDLELPHT</sequence>
<dbReference type="Pfam" id="PF00149">
    <property type="entry name" value="Metallophos"/>
    <property type="match status" value="1"/>
</dbReference>
<evidence type="ECO:0000313" key="3">
    <source>
        <dbReference type="Proteomes" id="UP000766486"/>
    </source>
</evidence>
<comment type="caution">
    <text evidence="2">The sequence shown here is derived from an EMBL/GenBank/DDBJ whole genome shotgun (WGS) entry which is preliminary data.</text>
</comment>
<evidence type="ECO:0000313" key="2">
    <source>
        <dbReference type="EMBL" id="VUC30834.1"/>
    </source>
</evidence>
<gene>
    <name evidence="2" type="ORF">CLO192961_LOCUS295667</name>
</gene>
<evidence type="ECO:0000259" key="1">
    <source>
        <dbReference type="Pfam" id="PF00149"/>
    </source>
</evidence>
<reference evidence="2 3" key="1">
    <citation type="submission" date="2019-06" db="EMBL/GenBank/DDBJ databases">
        <authorList>
            <person name="Broberg M."/>
        </authorList>
    </citation>
    <scope>NUCLEOTIDE SEQUENCE [LARGE SCALE GENOMIC DNA]</scope>
</reference>
<dbReference type="InterPro" id="IPR004843">
    <property type="entry name" value="Calcineurin-like_PHP"/>
</dbReference>
<dbReference type="CDD" id="cd07379">
    <property type="entry name" value="MPP_239FB"/>
    <property type="match status" value="1"/>
</dbReference>
<accession>A0ABY6UJQ0</accession>